<keyword evidence="7 10" id="KW-0408">Iron</keyword>
<dbReference type="EMBL" id="DVFW01000021">
    <property type="protein sequence ID" value="HIQ80353.1"/>
    <property type="molecule type" value="Genomic_DNA"/>
</dbReference>
<comment type="subcellular location">
    <subcellularLocation>
        <location evidence="10">Cell membrane</location>
    </subcellularLocation>
</comment>
<feature type="domain" description="4Fe-4S" evidence="12">
    <location>
        <begin position="32"/>
        <end position="91"/>
    </location>
</feature>
<dbReference type="Gene3D" id="3.30.70.20">
    <property type="match status" value="2"/>
</dbReference>
<feature type="binding site" evidence="10">
    <location>
        <position position="176"/>
    </location>
    <ligand>
        <name>[4Fe-4S] cluster</name>
        <dbReference type="ChEBI" id="CHEBI:49883"/>
        <label>3</label>
    </ligand>
</feature>
<comment type="function">
    <text evidence="10">Part of a membrane-bound complex that couples electron transfer with translocation of ions across the membrane.</text>
</comment>
<dbReference type="InterPro" id="IPR017896">
    <property type="entry name" value="4Fe4S_Fe-S-bd"/>
</dbReference>
<dbReference type="PROSITE" id="PS00198">
    <property type="entry name" value="4FE4S_FER_1"/>
    <property type="match status" value="1"/>
</dbReference>
<sequence>MNPVILAVLTVGFIGLIVGLVLAIASALMSVPRDEKAQALLALLPGANCGACGYSGCSGYANALSKGTAKPGLCFPGGAETTKAIAAMLGTEPVENQRKTAVVFCMGGLEHTADKMLYQGISSCRAAVQLHGGTGKCSYGCMGFGDCKAACEYDAVTICNGLARINPALCRACGKCADACPKGLIRLAPVKQQAVVLCSSCDKGADTKRACTAGCIGCMRCVKACPNGAVKVENFKATVDPALCTGCFACIAQCKQGCLIKAFAQ</sequence>
<evidence type="ECO:0000256" key="1">
    <source>
        <dbReference type="ARBA" id="ARBA00022448"/>
    </source>
</evidence>
<dbReference type="InterPro" id="IPR017900">
    <property type="entry name" value="4Fe4S_Fe_S_CS"/>
</dbReference>
<dbReference type="PROSITE" id="PS51656">
    <property type="entry name" value="4FE4S"/>
    <property type="match status" value="1"/>
</dbReference>
<evidence type="ECO:0000259" key="11">
    <source>
        <dbReference type="PROSITE" id="PS51379"/>
    </source>
</evidence>
<dbReference type="InterPro" id="IPR007202">
    <property type="entry name" value="4Fe-4S_dom"/>
</dbReference>
<keyword evidence="6 10" id="KW-0249">Electron transport</keyword>
<name>A0A9D0ZH67_9FIRM</name>
<dbReference type="EC" id="7.-.-.-" evidence="10"/>
<keyword evidence="9 10" id="KW-0472">Membrane</keyword>
<feature type="binding site" evidence="10">
    <location>
        <position position="151"/>
    </location>
    <ligand>
        <name>[4Fe-4S] cluster</name>
        <dbReference type="ChEBI" id="CHEBI:49883"/>
        <label>3</label>
    </ligand>
</feature>
<feature type="binding site" evidence="10">
    <location>
        <position position="141"/>
    </location>
    <ligand>
        <name>[4Fe-4S] cluster</name>
        <dbReference type="ChEBI" id="CHEBI:49883"/>
        <label>2</label>
    </ligand>
</feature>
<evidence type="ECO:0000256" key="9">
    <source>
        <dbReference type="ARBA" id="ARBA00023136"/>
    </source>
</evidence>
<reference evidence="13" key="2">
    <citation type="journal article" date="2021" name="PeerJ">
        <title>Extensive microbial diversity within the chicken gut microbiome revealed by metagenomics and culture.</title>
        <authorList>
            <person name="Gilroy R."/>
            <person name="Ravi A."/>
            <person name="Getino M."/>
            <person name="Pursley I."/>
            <person name="Horton D.L."/>
            <person name="Alikhan N.F."/>
            <person name="Baker D."/>
            <person name="Gharbi K."/>
            <person name="Hall N."/>
            <person name="Watson M."/>
            <person name="Adriaenssens E.M."/>
            <person name="Foster-Nyarko E."/>
            <person name="Jarju S."/>
            <person name="Secka A."/>
            <person name="Antonio M."/>
            <person name="Oren A."/>
            <person name="Chaudhuri R.R."/>
            <person name="La Ragione R."/>
            <person name="Hildebrand F."/>
            <person name="Pallen M.J."/>
        </authorList>
    </citation>
    <scope>NUCLEOTIDE SEQUENCE</scope>
    <source>
        <strain evidence="13">ChiSjej1B19-3389</strain>
    </source>
</reference>
<accession>A0A9D0ZH67</accession>
<proteinExistence type="inferred from homology"/>
<keyword evidence="8 10" id="KW-0411">Iron-sulfur</keyword>
<evidence type="ECO:0000256" key="7">
    <source>
        <dbReference type="ARBA" id="ARBA00023004"/>
    </source>
</evidence>
<feature type="domain" description="4Fe-4S ferredoxin-type" evidence="11">
    <location>
        <begin position="215"/>
        <end position="235"/>
    </location>
</feature>
<dbReference type="GO" id="GO:0022900">
    <property type="term" value="P:electron transport chain"/>
    <property type="evidence" value="ECO:0007669"/>
    <property type="project" value="UniProtKB-UniRule"/>
</dbReference>
<dbReference type="InterPro" id="IPR050395">
    <property type="entry name" value="4Fe4S_Ferredoxin_RnfB"/>
</dbReference>
<comment type="caution">
    <text evidence="10">Lacks conserved residue(s) required for the propagation of feature annotation.</text>
</comment>
<comment type="caution">
    <text evidence="13">The sequence shown here is derived from an EMBL/GenBank/DDBJ whole genome shotgun (WGS) entry which is preliminary data.</text>
</comment>
<evidence type="ECO:0000256" key="8">
    <source>
        <dbReference type="ARBA" id="ARBA00023014"/>
    </source>
</evidence>
<dbReference type="Pfam" id="PF12838">
    <property type="entry name" value="Fer4_7"/>
    <property type="match status" value="1"/>
</dbReference>
<feature type="binding site" evidence="10">
    <location>
        <position position="74"/>
    </location>
    <ligand>
        <name>[4Fe-4S] cluster</name>
        <dbReference type="ChEBI" id="CHEBI:49883"/>
        <label>1</label>
    </ligand>
</feature>
<gene>
    <name evidence="10" type="primary">rnfB</name>
    <name evidence="13" type="ORF">IAD32_03620</name>
</gene>
<reference evidence="13" key="1">
    <citation type="submission" date="2020-10" db="EMBL/GenBank/DDBJ databases">
        <authorList>
            <person name="Gilroy R."/>
        </authorList>
    </citation>
    <scope>NUCLEOTIDE SEQUENCE</scope>
    <source>
        <strain evidence="13">ChiSjej1B19-3389</strain>
    </source>
</reference>
<dbReference type="PANTHER" id="PTHR43560">
    <property type="entry name" value="ION-TRANSLOCATING OXIDOREDUCTASE COMPLEX SUBUNIT B"/>
    <property type="match status" value="1"/>
</dbReference>
<evidence type="ECO:0000256" key="2">
    <source>
        <dbReference type="ARBA" id="ARBA00022485"/>
    </source>
</evidence>
<dbReference type="GO" id="GO:0009055">
    <property type="term" value="F:electron transfer activity"/>
    <property type="evidence" value="ECO:0007669"/>
    <property type="project" value="InterPro"/>
</dbReference>
<feature type="binding site" evidence="10">
    <location>
        <position position="147"/>
    </location>
    <ligand>
        <name>[4Fe-4S] cluster</name>
        <dbReference type="ChEBI" id="CHEBI:49883"/>
        <label>2</label>
    </ligand>
</feature>
<dbReference type="Proteomes" id="UP000886787">
    <property type="component" value="Unassembled WGS sequence"/>
</dbReference>
<dbReference type="GO" id="GO:0005886">
    <property type="term" value="C:plasma membrane"/>
    <property type="evidence" value="ECO:0007669"/>
    <property type="project" value="UniProtKB-SubCell"/>
</dbReference>
<dbReference type="Pfam" id="PF00037">
    <property type="entry name" value="Fer4"/>
    <property type="match status" value="1"/>
</dbReference>
<feature type="domain" description="4Fe-4S ferredoxin-type" evidence="11">
    <location>
        <begin position="161"/>
        <end position="190"/>
    </location>
</feature>
<evidence type="ECO:0000256" key="6">
    <source>
        <dbReference type="ARBA" id="ARBA00022982"/>
    </source>
</evidence>
<keyword evidence="1 10" id="KW-0813">Transport</keyword>
<evidence type="ECO:0000256" key="10">
    <source>
        <dbReference type="HAMAP-Rule" id="MF_00463"/>
    </source>
</evidence>
<keyword evidence="10" id="KW-1003">Cell membrane</keyword>
<keyword evidence="3 10" id="KW-0479">Metal-binding</keyword>
<dbReference type="AlphaFoldDB" id="A0A9D0ZH67"/>
<feature type="binding site" evidence="10">
    <location>
        <position position="170"/>
    </location>
    <ligand>
        <name>[4Fe-4S] cluster</name>
        <dbReference type="ChEBI" id="CHEBI:49883"/>
        <label>3</label>
    </ligand>
</feature>
<feature type="binding site" evidence="10">
    <location>
        <position position="49"/>
    </location>
    <ligand>
        <name>[4Fe-4S] cluster</name>
        <dbReference type="ChEBI" id="CHEBI:49883"/>
        <label>1</label>
    </ligand>
</feature>
<comment type="cofactor">
    <cofactor evidence="10">
        <name>[4Fe-4S] cluster</name>
        <dbReference type="ChEBI" id="CHEBI:49883"/>
    </cofactor>
    <text evidence="10">Binds 3 [4Fe-4S] clusters.</text>
</comment>
<protein>
    <recommendedName>
        <fullName evidence="10">Ion-translocating oxidoreductase complex subunit B</fullName>
        <ecNumber evidence="10">7.-.-.-</ecNumber>
    </recommendedName>
    <alternativeName>
        <fullName evidence="10">Rnf electron transport complex subunit B</fullName>
    </alternativeName>
</protein>
<keyword evidence="4 10" id="KW-0677">Repeat</keyword>
<dbReference type="GO" id="GO:0051539">
    <property type="term" value="F:4 iron, 4 sulfur cluster binding"/>
    <property type="evidence" value="ECO:0007669"/>
    <property type="project" value="UniProtKB-UniRule"/>
</dbReference>
<feature type="binding site" evidence="10">
    <location>
        <position position="57"/>
    </location>
    <ligand>
        <name>[4Fe-4S] cluster</name>
        <dbReference type="ChEBI" id="CHEBI:49883"/>
        <label>1</label>
    </ligand>
</feature>
<organism evidence="13 14">
    <name type="scientific">Candidatus Scatavimonas merdigallinarum</name>
    <dbReference type="NCBI Taxonomy" id="2840914"/>
    <lineage>
        <taxon>Bacteria</taxon>
        <taxon>Bacillati</taxon>
        <taxon>Bacillota</taxon>
        <taxon>Clostridia</taxon>
        <taxon>Eubacteriales</taxon>
        <taxon>Oscillospiraceae</taxon>
        <taxon>Oscillospiraceae incertae sedis</taxon>
        <taxon>Candidatus Scatavimonas</taxon>
    </lineage>
</organism>
<evidence type="ECO:0000256" key="4">
    <source>
        <dbReference type="ARBA" id="ARBA00022737"/>
    </source>
</evidence>
<evidence type="ECO:0000256" key="5">
    <source>
        <dbReference type="ARBA" id="ARBA00022967"/>
    </source>
</evidence>
<feature type="binding site" evidence="10">
    <location>
        <position position="173"/>
    </location>
    <ligand>
        <name>[4Fe-4S] cluster</name>
        <dbReference type="ChEBI" id="CHEBI:49883"/>
        <label>3</label>
    </ligand>
</feature>
<dbReference type="HAMAP" id="MF_00463">
    <property type="entry name" value="RsxB_RnfB"/>
    <property type="match status" value="1"/>
</dbReference>
<dbReference type="SUPFAM" id="SSF54862">
    <property type="entry name" value="4Fe-4S ferredoxins"/>
    <property type="match status" value="1"/>
</dbReference>
<evidence type="ECO:0000256" key="3">
    <source>
        <dbReference type="ARBA" id="ARBA00022723"/>
    </source>
</evidence>
<dbReference type="PROSITE" id="PS51379">
    <property type="entry name" value="4FE4S_FER_2"/>
    <property type="match status" value="3"/>
</dbReference>
<evidence type="ECO:0000313" key="14">
    <source>
        <dbReference type="Proteomes" id="UP000886787"/>
    </source>
</evidence>
<feature type="binding site" evidence="10">
    <location>
        <position position="180"/>
    </location>
    <ligand>
        <name>[4Fe-4S] cluster</name>
        <dbReference type="ChEBI" id="CHEBI:49883"/>
        <label>2</label>
    </ligand>
</feature>
<keyword evidence="5 10" id="KW-1278">Translocase</keyword>
<feature type="binding site" evidence="10">
    <location>
        <position position="52"/>
    </location>
    <ligand>
        <name>[4Fe-4S] cluster</name>
        <dbReference type="ChEBI" id="CHEBI:49883"/>
        <label>1</label>
    </ligand>
</feature>
<keyword evidence="2 10" id="KW-0004">4Fe-4S</keyword>
<dbReference type="PANTHER" id="PTHR43560:SF1">
    <property type="entry name" value="ION-TRANSLOCATING OXIDOREDUCTASE COMPLEX SUBUNIT B"/>
    <property type="match status" value="1"/>
</dbReference>
<comment type="similarity">
    <text evidence="10">Belongs to the 4Fe4S bacterial-type ferredoxin family. RnfB subfamily.</text>
</comment>
<dbReference type="GO" id="GO:0046872">
    <property type="term" value="F:metal ion binding"/>
    <property type="evidence" value="ECO:0007669"/>
    <property type="project" value="UniProtKB-KW"/>
</dbReference>
<feature type="binding site" evidence="10">
    <location>
        <position position="137"/>
    </location>
    <ligand>
        <name>[4Fe-4S] cluster</name>
        <dbReference type="ChEBI" id="CHEBI:49883"/>
        <label>2</label>
    </ligand>
</feature>
<evidence type="ECO:0000259" key="12">
    <source>
        <dbReference type="PROSITE" id="PS51656"/>
    </source>
</evidence>
<feature type="domain" description="4Fe-4S ferredoxin-type" evidence="11">
    <location>
        <begin position="236"/>
        <end position="264"/>
    </location>
</feature>
<dbReference type="Gene3D" id="1.10.15.40">
    <property type="entry name" value="Electron transport complex subunit B, putative Fe-S cluster"/>
    <property type="match status" value="1"/>
</dbReference>
<feature type="region of interest" description="Hydrophobic" evidence="10">
    <location>
        <begin position="1"/>
        <end position="26"/>
    </location>
</feature>
<dbReference type="NCBIfam" id="TIGR01944">
    <property type="entry name" value="rnfB"/>
    <property type="match status" value="1"/>
</dbReference>
<comment type="subunit">
    <text evidence="10">The complex is composed of six subunits: RnfA, RnfB, RnfC, RnfD, RnfE and RnfG.</text>
</comment>
<dbReference type="InterPro" id="IPR010207">
    <property type="entry name" value="Elect_transpt_cplx_RnfB/RsxB"/>
</dbReference>
<evidence type="ECO:0000313" key="13">
    <source>
        <dbReference type="EMBL" id="HIQ80353.1"/>
    </source>
</evidence>
<dbReference type="Pfam" id="PF04060">
    <property type="entry name" value="FeS"/>
    <property type="match status" value="1"/>
</dbReference>